<keyword evidence="3 6" id="KW-1133">Transmembrane helix</keyword>
<dbReference type="PANTHER" id="PTHR42718">
    <property type="entry name" value="MAJOR FACILITATOR SUPERFAMILY MULTIDRUG TRANSPORTER MFSC"/>
    <property type="match status" value="1"/>
</dbReference>
<evidence type="ECO:0000256" key="1">
    <source>
        <dbReference type="ARBA" id="ARBA00004141"/>
    </source>
</evidence>
<organism evidence="8 9">
    <name type="scientific">Podospora appendiculata</name>
    <dbReference type="NCBI Taxonomy" id="314037"/>
    <lineage>
        <taxon>Eukaryota</taxon>
        <taxon>Fungi</taxon>
        <taxon>Dikarya</taxon>
        <taxon>Ascomycota</taxon>
        <taxon>Pezizomycotina</taxon>
        <taxon>Sordariomycetes</taxon>
        <taxon>Sordariomycetidae</taxon>
        <taxon>Sordariales</taxon>
        <taxon>Podosporaceae</taxon>
        <taxon>Podospora</taxon>
    </lineage>
</organism>
<feature type="transmembrane region" description="Helical" evidence="6">
    <location>
        <begin position="52"/>
        <end position="76"/>
    </location>
</feature>
<dbReference type="PROSITE" id="PS50850">
    <property type="entry name" value="MFS"/>
    <property type="match status" value="1"/>
</dbReference>
<dbReference type="InterPro" id="IPR036259">
    <property type="entry name" value="MFS_trans_sf"/>
</dbReference>
<dbReference type="GO" id="GO:0016020">
    <property type="term" value="C:membrane"/>
    <property type="evidence" value="ECO:0007669"/>
    <property type="project" value="UniProtKB-SubCell"/>
</dbReference>
<dbReference type="InterPro" id="IPR020846">
    <property type="entry name" value="MFS_dom"/>
</dbReference>
<feature type="transmembrane region" description="Helical" evidence="6">
    <location>
        <begin position="118"/>
        <end position="139"/>
    </location>
</feature>
<evidence type="ECO:0000256" key="5">
    <source>
        <dbReference type="SAM" id="MobiDB-lite"/>
    </source>
</evidence>
<feature type="transmembrane region" description="Helical" evidence="6">
    <location>
        <begin position="247"/>
        <end position="265"/>
    </location>
</feature>
<dbReference type="GO" id="GO:0022857">
    <property type="term" value="F:transmembrane transporter activity"/>
    <property type="evidence" value="ECO:0007669"/>
    <property type="project" value="InterPro"/>
</dbReference>
<dbReference type="Gene3D" id="1.20.1250.20">
    <property type="entry name" value="MFS general substrate transporter like domains"/>
    <property type="match status" value="1"/>
</dbReference>
<keyword evidence="2 6" id="KW-0812">Transmembrane</keyword>
<feature type="transmembrane region" description="Helical" evidence="6">
    <location>
        <begin position="145"/>
        <end position="166"/>
    </location>
</feature>
<feature type="transmembrane region" description="Helical" evidence="6">
    <location>
        <begin position="406"/>
        <end position="431"/>
    </location>
</feature>
<evidence type="ECO:0000259" key="7">
    <source>
        <dbReference type="PROSITE" id="PS50850"/>
    </source>
</evidence>
<feature type="domain" description="Major facilitator superfamily (MFS) profile" evidence="7">
    <location>
        <begin position="54"/>
        <end position="505"/>
    </location>
</feature>
<comment type="caution">
    <text evidence="8">The sequence shown here is derived from an EMBL/GenBank/DDBJ whole genome shotgun (WGS) entry which is preliminary data.</text>
</comment>
<keyword evidence="9" id="KW-1185">Reference proteome</keyword>
<feature type="region of interest" description="Disordered" evidence="5">
    <location>
        <begin position="1"/>
        <end position="25"/>
    </location>
</feature>
<evidence type="ECO:0000256" key="3">
    <source>
        <dbReference type="ARBA" id="ARBA00022989"/>
    </source>
</evidence>
<dbReference type="Gene3D" id="1.20.1720.10">
    <property type="entry name" value="Multidrug resistance protein D"/>
    <property type="match status" value="1"/>
</dbReference>
<feature type="transmembrane region" description="Helical" evidence="6">
    <location>
        <begin position="443"/>
        <end position="461"/>
    </location>
</feature>
<feature type="transmembrane region" description="Helical" evidence="6">
    <location>
        <begin position="178"/>
        <end position="197"/>
    </location>
</feature>
<dbReference type="InterPro" id="IPR011701">
    <property type="entry name" value="MFS"/>
</dbReference>
<proteinExistence type="predicted"/>
<feature type="transmembrane region" description="Helical" evidence="6">
    <location>
        <begin position="481"/>
        <end position="500"/>
    </location>
</feature>
<protein>
    <submittedName>
        <fullName evidence="8">Major facilitator superfamily domain-containing protein</fullName>
    </submittedName>
</protein>
<evidence type="ECO:0000256" key="6">
    <source>
        <dbReference type="SAM" id="Phobius"/>
    </source>
</evidence>
<comment type="subcellular location">
    <subcellularLocation>
        <location evidence="1">Membrane</location>
        <topology evidence="1">Multi-pass membrane protein</topology>
    </subcellularLocation>
</comment>
<feature type="transmembrane region" description="Helical" evidence="6">
    <location>
        <begin position="277"/>
        <end position="298"/>
    </location>
</feature>
<feature type="transmembrane region" description="Helical" evidence="6">
    <location>
        <begin position="82"/>
        <end position="106"/>
    </location>
</feature>
<evidence type="ECO:0000313" key="8">
    <source>
        <dbReference type="EMBL" id="KAK3681117.1"/>
    </source>
</evidence>
<gene>
    <name evidence="8" type="ORF">B0T22DRAFT_540430</name>
</gene>
<evidence type="ECO:0000256" key="2">
    <source>
        <dbReference type="ARBA" id="ARBA00022692"/>
    </source>
</evidence>
<feature type="transmembrane region" description="Helical" evidence="6">
    <location>
        <begin position="353"/>
        <end position="374"/>
    </location>
</feature>
<reference evidence="8" key="1">
    <citation type="journal article" date="2023" name="Mol. Phylogenet. Evol.">
        <title>Genome-scale phylogeny and comparative genomics of the fungal order Sordariales.</title>
        <authorList>
            <person name="Hensen N."/>
            <person name="Bonometti L."/>
            <person name="Westerberg I."/>
            <person name="Brannstrom I.O."/>
            <person name="Guillou S."/>
            <person name="Cros-Aarteil S."/>
            <person name="Calhoun S."/>
            <person name="Haridas S."/>
            <person name="Kuo A."/>
            <person name="Mondo S."/>
            <person name="Pangilinan J."/>
            <person name="Riley R."/>
            <person name="LaButti K."/>
            <person name="Andreopoulos B."/>
            <person name="Lipzen A."/>
            <person name="Chen C."/>
            <person name="Yan M."/>
            <person name="Daum C."/>
            <person name="Ng V."/>
            <person name="Clum A."/>
            <person name="Steindorff A."/>
            <person name="Ohm R.A."/>
            <person name="Martin F."/>
            <person name="Silar P."/>
            <person name="Natvig D.O."/>
            <person name="Lalanne C."/>
            <person name="Gautier V."/>
            <person name="Ament-Velasquez S.L."/>
            <person name="Kruys A."/>
            <person name="Hutchinson M.I."/>
            <person name="Powell A.J."/>
            <person name="Barry K."/>
            <person name="Miller A.N."/>
            <person name="Grigoriev I.V."/>
            <person name="Debuchy R."/>
            <person name="Gladieux P."/>
            <person name="Hiltunen Thoren M."/>
            <person name="Johannesson H."/>
        </authorList>
    </citation>
    <scope>NUCLEOTIDE SEQUENCE</scope>
    <source>
        <strain evidence="8">CBS 314.62</strain>
    </source>
</reference>
<feature type="transmembrane region" description="Helical" evidence="6">
    <location>
        <begin position="209"/>
        <end position="227"/>
    </location>
</feature>
<dbReference type="EMBL" id="JAULSO010000008">
    <property type="protein sequence ID" value="KAK3681117.1"/>
    <property type="molecule type" value="Genomic_DNA"/>
</dbReference>
<feature type="transmembrane region" description="Helical" evidence="6">
    <location>
        <begin position="319"/>
        <end position="341"/>
    </location>
</feature>
<name>A0AAE0WZ78_9PEZI</name>
<dbReference type="SUPFAM" id="SSF103473">
    <property type="entry name" value="MFS general substrate transporter"/>
    <property type="match status" value="1"/>
</dbReference>
<dbReference type="AlphaFoldDB" id="A0AAE0WZ78"/>
<dbReference type="PANTHER" id="PTHR42718:SF11">
    <property type="entry name" value="MAJOR FACILITATOR SUPERFAMILY (MFS) PROFILE DOMAIN-CONTAINING PROTEIN"/>
    <property type="match status" value="1"/>
</dbReference>
<keyword evidence="4 6" id="KW-0472">Membrane</keyword>
<reference evidence="8" key="2">
    <citation type="submission" date="2023-06" db="EMBL/GenBank/DDBJ databases">
        <authorList>
            <consortium name="Lawrence Berkeley National Laboratory"/>
            <person name="Haridas S."/>
            <person name="Hensen N."/>
            <person name="Bonometti L."/>
            <person name="Westerberg I."/>
            <person name="Brannstrom I.O."/>
            <person name="Guillou S."/>
            <person name="Cros-Aarteil S."/>
            <person name="Calhoun S."/>
            <person name="Kuo A."/>
            <person name="Mondo S."/>
            <person name="Pangilinan J."/>
            <person name="Riley R."/>
            <person name="Labutti K."/>
            <person name="Andreopoulos B."/>
            <person name="Lipzen A."/>
            <person name="Chen C."/>
            <person name="Yanf M."/>
            <person name="Daum C."/>
            <person name="Ng V."/>
            <person name="Clum A."/>
            <person name="Steindorff A."/>
            <person name="Ohm R."/>
            <person name="Martin F."/>
            <person name="Silar P."/>
            <person name="Natvig D."/>
            <person name="Lalanne C."/>
            <person name="Gautier V."/>
            <person name="Ament-Velasquez S.L."/>
            <person name="Kruys A."/>
            <person name="Hutchinson M.I."/>
            <person name="Powell A.J."/>
            <person name="Barry K."/>
            <person name="Miller A.N."/>
            <person name="Grigoriev I.V."/>
            <person name="Debuchy R."/>
            <person name="Gladieux P."/>
            <person name="Thoren M.H."/>
            <person name="Johannesson H."/>
        </authorList>
    </citation>
    <scope>NUCLEOTIDE SEQUENCE</scope>
    <source>
        <strain evidence="8">CBS 314.62</strain>
    </source>
</reference>
<evidence type="ECO:0000313" key="9">
    <source>
        <dbReference type="Proteomes" id="UP001270362"/>
    </source>
</evidence>
<feature type="transmembrane region" description="Helical" evidence="6">
    <location>
        <begin position="381"/>
        <end position="400"/>
    </location>
</feature>
<dbReference type="Proteomes" id="UP001270362">
    <property type="component" value="Unassembled WGS sequence"/>
</dbReference>
<dbReference type="Pfam" id="PF07690">
    <property type="entry name" value="MFS_1"/>
    <property type="match status" value="1"/>
</dbReference>
<sequence>MKDIKMNMNTPQESDTKSPAGGPDQSPFMSDYEIDKLGRQRPAVFASTLREFAFCSSLVISMFMAEYFISGFNIILPEISHILAIPVSSQTWPASVFSLVTGSFLLPLGRLADIHGAYLVFNLGLAWFFLWSLVAGFSTTYQMLIAARAIAGLGPAAFLPASVMLIGKTYRPGPRKNLVFSLYAAFAPLGFFLGIITGGATGQFLSWRWYFWIGAVVLFVVCVTGLLTIPNDGAEARGENGHVRMDWWGVVTIVPGLVLVTYAITDGAHAPQGWRTPYIIVAFVLGALSLGAAVYVEGWVAEQPLLPFDLFQPKYMGRLAVSLFFAYGVFGVFLLYASLHISNKMGASALMTAVWFAPMAGGGIILATVGGFTLHLLPGRVLLIISGLGSVASVALFAVMPAGANYWAFVFPAMVGATVGVDITFLVSNIFITTNVPRHKQGLAGALINSLLFLGISFFLGMADLAVAENNARTGEDDYKVAFWFATACAIVALLIFSTIDMGRASSDLTVEEKEEQRRQESS</sequence>
<accession>A0AAE0WZ78</accession>
<evidence type="ECO:0000256" key="4">
    <source>
        <dbReference type="ARBA" id="ARBA00023136"/>
    </source>
</evidence>